<keyword evidence="12" id="KW-1185">Reference proteome</keyword>
<dbReference type="CDD" id="cd15481">
    <property type="entry name" value="SRP68-RBD"/>
    <property type="match status" value="1"/>
</dbReference>
<keyword evidence="6" id="KW-0733">Signal recognition particle</keyword>
<dbReference type="GO" id="GO:0030942">
    <property type="term" value="F:endoplasmic reticulum signal peptide binding"/>
    <property type="evidence" value="ECO:0007669"/>
    <property type="project" value="InterPro"/>
</dbReference>
<comment type="similarity">
    <text evidence="3">Belongs to the SRP68 family.</text>
</comment>
<dbReference type="GO" id="GO:0005047">
    <property type="term" value="F:signal recognition particle binding"/>
    <property type="evidence" value="ECO:0007669"/>
    <property type="project" value="InterPro"/>
</dbReference>
<evidence type="ECO:0000256" key="2">
    <source>
        <dbReference type="ARBA" id="ARBA00004604"/>
    </source>
</evidence>
<dbReference type="GeneID" id="18475459"/>
<evidence type="ECO:0000256" key="4">
    <source>
        <dbReference type="ARBA" id="ARBA00022490"/>
    </source>
</evidence>
<dbReference type="PANTHER" id="PTHR12860">
    <property type="entry name" value="SIGNAL RECOGNITION PARTICLE 68 KDA PROTEIN"/>
    <property type="match status" value="1"/>
</dbReference>
<dbReference type="eggNOG" id="KOG2460">
    <property type="taxonomic scope" value="Eukaryota"/>
</dbReference>
<dbReference type="InterPro" id="IPR038253">
    <property type="entry name" value="SRP68_N_sf"/>
</dbReference>
<dbReference type="InParanoid" id="I4YCV6"/>
<dbReference type="GO" id="GO:0005786">
    <property type="term" value="C:signal recognition particle, endoplasmic reticulum targeting"/>
    <property type="evidence" value="ECO:0007669"/>
    <property type="project" value="UniProtKB-KW"/>
</dbReference>
<dbReference type="OrthoDB" id="10255118at2759"/>
<keyword evidence="8" id="KW-0687">Ribonucleoprotein</keyword>
<evidence type="ECO:0000256" key="5">
    <source>
        <dbReference type="ARBA" id="ARBA00022884"/>
    </source>
</evidence>
<dbReference type="InterPro" id="IPR034652">
    <property type="entry name" value="SRP68-RBD"/>
</dbReference>
<feature type="region of interest" description="Disordered" evidence="10">
    <location>
        <begin position="481"/>
        <end position="504"/>
    </location>
</feature>
<proteinExistence type="inferred from homology"/>
<comment type="subcellular location">
    <subcellularLocation>
        <location evidence="1">Cytoplasm</location>
    </subcellularLocation>
    <subcellularLocation>
        <location evidence="2">Nucleus</location>
        <location evidence="2">Nucleolus</location>
    </subcellularLocation>
</comment>
<protein>
    <recommendedName>
        <fullName evidence="9">Signal recognition particle subunit SRP68</fullName>
    </recommendedName>
</protein>
<evidence type="ECO:0000256" key="6">
    <source>
        <dbReference type="ARBA" id="ARBA00023135"/>
    </source>
</evidence>
<dbReference type="FunCoup" id="I4YCV6">
    <property type="interactions" value="615"/>
</dbReference>
<dbReference type="RefSeq" id="XP_006958102.1">
    <property type="nucleotide sequence ID" value="XM_006958040.1"/>
</dbReference>
<dbReference type="OMA" id="DRIANEH"/>
<evidence type="ECO:0000256" key="9">
    <source>
        <dbReference type="ARBA" id="ARBA00029498"/>
    </source>
</evidence>
<dbReference type="Pfam" id="PF16969">
    <property type="entry name" value="SRP68"/>
    <property type="match status" value="1"/>
</dbReference>
<dbReference type="EMBL" id="JH668230">
    <property type="protein sequence ID" value="EIM21798.1"/>
    <property type="molecule type" value="Genomic_DNA"/>
</dbReference>
<evidence type="ECO:0000256" key="10">
    <source>
        <dbReference type="SAM" id="MobiDB-lite"/>
    </source>
</evidence>
<reference evidence="11 12" key="1">
    <citation type="journal article" date="2012" name="Fungal Genet. Biol.">
        <title>The genome of the xerotolerant mold Wallemia sebi reveals adaptations to osmotic stress and suggests cryptic sexual reproduction.</title>
        <authorList>
            <person name="Padamsee M."/>
            <person name="Kumar T.K.A."/>
            <person name="Riley R."/>
            <person name="Binder M."/>
            <person name="Boyd A."/>
            <person name="Calvo A.M."/>
            <person name="Furukawa K."/>
            <person name="Hesse C."/>
            <person name="Hohmann S."/>
            <person name="James T.Y."/>
            <person name="LaButti K."/>
            <person name="Lapidus A."/>
            <person name="Lindquist E."/>
            <person name="Lucas S."/>
            <person name="Miller K."/>
            <person name="Shantappa S."/>
            <person name="Grigoriev I.V."/>
            <person name="Hibbett D.S."/>
            <person name="McLaughlin D.J."/>
            <person name="Spatafora J.W."/>
            <person name="Aime M.C."/>
        </authorList>
    </citation>
    <scope>NUCLEOTIDE SEQUENCE [LARGE SCALE GENOMIC DNA]</scope>
    <source>
        <strain evidence="12">ATCC MYA-4683 / CBS 633.66</strain>
    </source>
</reference>
<name>I4YCV6_WALMC</name>
<dbReference type="GO" id="GO:0005730">
    <property type="term" value="C:nucleolus"/>
    <property type="evidence" value="ECO:0007669"/>
    <property type="project" value="UniProtKB-SubCell"/>
</dbReference>
<evidence type="ECO:0000256" key="1">
    <source>
        <dbReference type="ARBA" id="ARBA00004496"/>
    </source>
</evidence>
<gene>
    <name evidence="11" type="ORF">WALSEDRAFT_68723</name>
</gene>
<keyword evidence="5" id="KW-0694">RNA-binding</keyword>
<keyword evidence="7" id="KW-0539">Nucleus</keyword>
<accession>I4YCV6</accession>
<dbReference type="GO" id="GO:0008312">
    <property type="term" value="F:7S RNA binding"/>
    <property type="evidence" value="ECO:0007669"/>
    <property type="project" value="InterPro"/>
</dbReference>
<evidence type="ECO:0000256" key="3">
    <source>
        <dbReference type="ARBA" id="ARBA00009352"/>
    </source>
</evidence>
<evidence type="ECO:0000256" key="7">
    <source>
        <dbReference type="ARBA" id="ARBA00023242"/>
    </source>
</evidence>
<dbReference type="AlphaFoldDB" id="I4YCV6"/>
<dbReference type="Proteomes" id="UP000005242">
    <property type="component" value="Unassembled WGS sequence"/>
</dbReference>
<keyword evidence="4" id="KW-0963">Cytoplasm</keyword>
<dbReference type="PANTHER" id="PTHR12860:SF0">
    <property type="entry name" value="SIGNAL RECOGNITION PARTICLE SUBUNIT SRP68"/>
    <property type="match status" value="1"/>
</dbReference>
<organism evidence="11 12">
    <name type="scientific">Wallemia mellicola (strain ATCC MYA-4683 / CBS 633.66)</name>
    <name type="common">Wallemia sebi (CBS 633.66)</name>
    <dbReference type="NCBI Taxonomy" id="671144"/>
    <lineage>
        <taxon>Eukaryota</taxon>
        <taxon>Fungi</taxon>
        <taxon>Dikarya</taxon>
        <taxon>Basidiomycota</taxon>
        <taxon>Wallemiomycotina</taxon>
        <taxon>Wallemiomycetes</taxon>
        <taxon>Wallemiales</taxon>
        <taxon>Wallemiaceae</taxon>
        <taxon>Wallemia</taxon>
    </lineage>
</organism>
<evidence type="ECO:0000313" key="11">
    <source>
        <dbReference type="EMBL" id="EIM21798.1"/>
    </source>
</evidence>
<dbReference type="KEGG" id="wse:WALSEDRAFT_68723"/>
<sequence length="504" mass="58110">MSLESLNLLNSERNSYGIRSDDYAKYRKHCSRRINKLRRGLKLTHGKSHKYQKVTNEAILKNKDPRVLEMLLLQSDRYWAQSSEYPPAAASKLKRSLQFSNLLLEASKKFNLHSSEFVQLVIYDKFIEASYNLSRKKYQNSLEAFSIAFIYLKNLTVAAPNDKVRALAEGWLDQISPQIRYCAYQQGDKTKAHEVERIAKESTKNYDFINVEYDQEDTTTKISGVVWRGEELKLTSVDLVDAMQKLQTVIDKKSNKTLSNFDEVLNSYSNVIDIAPEGKLKQVLTYKMLVLRIERDLEINKKLDINDAANNRSKVKILSGIIYTLEQIRNLDLVESDDLDLSAYVEVKLTNYQAFRNYTLGVAHLMANNYGPSIRLLESSKFYIRSCSDLLKNLEEEAINHPESFKPVINEEVIDNFSKDIEESIINSKKALFAQQFKRPLFFDIANTYVEPPMEYILNRSQTQDEKKAPKPANVTIAKQEEIVSQESPEPKASSGWFGSLWKR</sequence>
<dbReference type="InterPro" id="IPR026258">
    <property type="entry name" value="SRP68"/>
</dbReference>
<evidence type="ECO:0000256" key="8">
    <source>
        <dbReference type="ARBA" id="ARBA00023274"/>
    </source>
</evidence>
<dbReference type="HOGENOM" id="CLU_018649_0_1_1"/>
<dbReference type="GO" id="GO:0006614">
    <property type="term" value="P:SRP-dependent cotranslational protein targeting to membrane"/>
    <property type="evidence" value="ECO:0007669"/>
    <property type="project" value="InterPro"/>
</dbReference>
<dbReference type="STRING" id="671144.I4YCV6"/>
<dbReference type="Gene3D" id="1.10.3450.40">
    <property type="entry name" value="Signal recognition particle, SRP68 subunit, RNA-binding domain"/>
    <property type="match status" value="1"/>
</dbReference>
<evidence type="ECO:0000313" key="12">
    <source>
        <dbReference type="Proteomes" id="UP000005242"/>
    </source>
</evidence>